<dbReference type="SMART" id="SM01381">
    <property type="entry name" value="7TM_GPCR_Srsx"/>
    <property type="match status" value="1"/>
</dbReference>
<protein>
    <submittedName>
        <fullName evidence="12">Adrenoceptor beta 3b</fullName>
    </submittedName>
</protein>
<dbReference type="GO" id="GO:0051379">
    <property type="term" value="F:epinephrine binding"/>
    <property type="evidence" value="ECO:0007669"/>
    <property type="project" value="TreeGrafter"/>
</dbReference>
<evidence type="ECO:0000256" key="3">
    <source>
        <dbReference type="ARBA" id="ARBA00022692"/>
    </source>
</evidence>
<dbReference type="GO" id="GO:0005886">
    <property type="term" value="C:plasma membrane"/>
    <property type="evidence" value="ECO:0007669"/>
    <property type="project" value="UniProtKB-SubCell"/>
</dbReference>
<keyword evidence="8" id="KW-0675">Receptor</keyword>
<evidence type="ECO:0000259" key="11">
    <source>
        <dbReference type="PROSITE" id="PS50262"/>
    </source>
</evidence>
<keyword evidence="9" id="KW-0807">Transducer</keyword>
<comment type="subcellular location">
    <subcellularLocation>
        <location evidence="1">Cell membrane</location>
        <topology evidence="1">Multi-pass membrane protein</topology>
    </subcellularLocation>
</comment>
<feature type="transmembrane region" description="Helical" evidence="10">
    <location>
        <begin position="93"/>
        <end position="115"/>
    </location>
</feature>
<dbReference type="PANTHER" id="PTHR24248">
    <property type="entry name" value="ADRENERGIC RECEPTOR-RELATED G-PROTEIN COUPLED RECEPTOR"/>
    <property type="match status" value="1"/>
</dbReference>
<dbReference type="PROSITE" id="PS50262">
    <property type="entry name" value="G_PROTEIN_RECEP_F1_2"/>
    <property type="match status" value="1"/>
</dbReference>
<dbReference type="Proteomes" id="UP000694580">
    <property type="component" value="Chromosome 3"/>
</dbReference>
<evidence type="ECO:0000256" key="6">
    <source>
        <dbReference type="ARBA" id="ARBA00023136"/>
    </source>
</evidence>
<evidence type="ECO:0000313" key="13">
    <source>
        <dbReference type="Proteomes" id="UP000694580"/>
    </source>
</evidence>
<reference evidence="12" key="3">
    <citation type="submission" date="2025-09" db="UniProtKB">
        <authorList>
            <consortium name="Ensembl"/>
        </authorList>
    </citation>
    <scope>IDENTIFICATION</scope>
</reference>
<feature type="transmembrane region" description="Helical" evidence="10">
    <location>
        <begin position="182"/>
        <end position="203"/>
    </location>
</feature>
<dbReference type="GO" id="GO:0043410">
    <property type="term" value="P:positive regulation of MAPK cascade"/>
    <property type="evidence" value="ECO:0007669"/>
    <property type="project" value="TreeGrafter"/>
</dbReference>
<feature type="domain" description="G-protein coupled receptors family 1 profile" evidence="11">
    <location>
        <begin position="35"/>
        <end position="322"/>
    </location>
</feature>
<dbReference type="GO" id="GO:0015052">
    <property type="term" value="F:beta3-adrenergic receptor activity"/>
    <property type="evidence" value="ECO:0007669"/>
    <property type="project" value="TreeGrafter"/>
</dbReference>
<dbReference type="AlphaFoldDB" id="A0AAY4APH8"/>
<evidence type="ECO:0000256" key="4">
    <source>
        <dbReference type="ARBA" id="ARBA00022989"/>
    </source>
</evidence>
<dbReference type="Gene3D" id="1.20.1070.10">
    <property type="entry name" value="Rhodopsin 7-helix transmembrane proteins"/>
    <property type="match status" value="1"/>
</dbReference>
<reference evidence="12" key="2">
    <citation type="submission" date="2025-08" db="UniProtKB">
        <authorList>
            <consortium name="Ensembl"/>
        </authorList>
    </citation>
    <scope>IDENTIFICATION</scope>
</reference>
<feature type="transmembrane region" description="Helical" evidence="10">
    <location>
        <begin position="267"/>
        <end position="291"/>
    </location>
</feature>
<dbReference type="GeneTree" id="ENSGT00940000158663"/>
<keyword evidence="3 10" id="KW-0812">Transmembrane</keyword>
<feature type="transmembrane region" description="Helical" evidence="10">
    <location>
        <begin position="55"/>
        <end position="81"/>
    </location>
</feature>
<dbReference type="InterPro" id="IPR017452">
    <property type="entry name" value="GPCR_Rhodpsn_7TM"/>
</dbReference>
<reference evidence="12 13" key="1">
    <citation type="submission" date="2020-06" db="EMBL/GenBank/DDBJ databases">
        <authorList>
            <consortium name="Wellcome Sanger Institute Data Sharing"/>
        </authorList>
    </citation>
    <scope>NUCLEOTIDE SEQUENCE [LARGE SCALE GENOMIC DNA]</scope>
</reference>
<dbReference type="PRINTS" id="PR01102">
    <property type="entry name" value="5HT6RECEPTR"/>
</dbReference>
<keyword evidence="6 10" id="KW-0472">Membrane</keyword>
<feature type="transmembrane region" description="Helical" evidence="10">
    <location>
        <begin position="20"/>
        <end position="43"/>
    </location>
</feature>
<keyword evidence="2" id="KW-1003">Cell membrane</keyword>
<feature type="transmembrane region" description="Helical" evidence="10">
    <location>
        <begin position="135"/>
        <end position="155"/>
    </location>
</feature>
<evidence type="ECO:0000256" key="10">
    <source>
        <dbReference type="SAM" id="Phobius"/>
    </source>
</evidence>
<dbReference type="Ensembl" id="ENSDCDT00010011247.1">
    <property type="protein sequence ID" value="ENSDCDP00010010737.1"/>
    <property type="gene ID" value="ENSDCDG00010004754.1"/>
</dbReference>
<dbReference type="PRINTS" id="PR00237">
    <property type="entry name" value="GPCRRHODOPSN"/>
</dbReference>
<dbReference type="Pfam" id="PF00001">
    <property type="entry name" value="7tm_1"/>
    <property type="match status" value="1"/>
</dbReference>
<evidence type="ECO:0000256" key="2">
    <source>
        <dbReference type="ARBA" id="ARBA00022475"/>
    </source>
</evidence>
<sequence>MKNLSSVGVNSISFTPAGSVLILGLALIIIGTVAGNLLVLLAIYRTPQLRTTTSIFILSLALADLIMGCVVQPIGASLVVTGKWVLGSVMCELWISVDVLCVTASIETLCTIALARYISVTQPLRYQILLSKSRVQLMVCLVWTVSTLISFVPIMNHNWCANTTQDCSQGPDSCDFTPNMKYAIASSVVSFYVPLLAMIFIYGRVFAIARRQMKLIDKDQLRFLSDCDLGDAENLRTSPSAVAKRAGASGSSSHSRRPMQLVREHRALKTLGILMGVFTLCWLPFFVANIIKAIQPEVPSKTSFLMLNWFGYLNSFFNPIIYCHTPEYRNAFWTLLGCPKLSESLHSRLQAHRAPVGLFGSFQHHPEPHPHLTISFFIFDQHKKPKVSTMRSLLCLCSHLQMPIYLQ</sequence>
<evidence type="ECO:0000256" key="5">
    <source>
        <dbReference type="ARBA" id="ARBA00023040"/>
    </source>
</evidence>
<evidence type="ECO:0000313" key="12">
    <source>
        <dbReference type="Ensembl" id="ENSDCDP00010010737.1"/>
    </source>
</evidence>
<dbReference type="InterPro" id="IPR000276">
    <property type="entry name" value="GPCR_Rhodpsn"/>
</dbReference>
<dbReference type="PANTHER" id="PTHR24248:SF3">
    <property type="entry name" value="BETA-3 ADRENERGIC RECEPTOR"/>
    <property type="match status" value="1"/>
</dbReference>
<keyword evidence="5" id="KW-0297">G-protein coupled receptor</keyword>
<evidence type="ECO:0000256" key="1">
    <source>
        <dbReference type="ARBA" id="ARBA00004651"/>
    </source>
</evidence>
<dbReference type="GO" id="GO:0002025">
    <property type="term" value="P:norepinephrine-epinephrine-mediated vasodilation involved in regulation of systemic arterial blood pressure"/>
    <property type="evidence" value="ECO:0007669"/>
    <property type="project" value="TreeGrafter"/>
</dbReference>
<organism evidence="12 13">
    <name type="scientific">Denticeps clupeoides</name>
    <name type="common">denticle herring</name>
    <dbReference type="NCBI Taxonomy" id="299321"/>
    <lineage>
        <taxon>Eukaryota</taxon>
        <taxon>Metazoa</taxon>
        <taxon>Chordata</taxon>
        <taxon>Craniata</taxon>
        <taxon>Vertebrata</taxon>
        <taxon>Euteleostomi</taxon>
        <taxon>Actinopterygii</taxon>
        <taxon>Neopterygii</taxon>
        <taxon>Teleostei</taxon>
        <taxon>Clupei</taxon>
        <taxon>Clupeiformes</taxon>
        <taxon>Denticipitoidei</taxon>
        <taxon>Denticipitidae</taxon>
        <taxon>Denticeps</taxon>
    </lineage>
</organism>
<dbReference type="SUPFAM" id="SSF81321">
    <property type="entry name" value="Family A G protein-coupled receptor-like"/>
    <property type="match status" value="1"/>
</dbReference>
<evidence type="ECO:0000256" key="9">
    <source>
        <dbReference type="ARBA" id="ARBA00023224"/>
    </source>
</evidence>
<evidence type="ECO:0000256" key="7">
    <source>
        <dbReference type="ARBA" id="ARBA00023157"/>
    </source>
</evidence>
<proteinExistence type="predicted"/>
<name>A0AAY4APH8_9TELE</name>
<keyword evidence="7" id="KW-1015">Disulfide bond</keyword>
<evidence type="ECO:0000256" key="8">
    <source>
        <dbReference type="ARBA" id="ARBA00023170"/>
    </source>
</evidence>
<accession>A0AAY4APH8</accession>
<dbReference type="GO" id="GO:0071880">
    <property type="term" value="P:adenylate cyclase-activating adrenergic receptor signaling pathway"/>
    <property type="evidence" value="ECO:0007669"/>
    <property type="project" value="TreeGrafter"/>
</dbReference>
<keyword evidence="4 10" id="KW-1133">Transmembrane helix</keyword>
<keyword evidence="13" id="KW-1185">Reference proteome</keyword>